<proteinExistence type="predicted"/>
<sequence length="87" mass="9959">MTPKYTKISHPKNKYPIVFQRITHSHPLKNIHFFPSRSKIPLNGPSLYFYFFSKKSVIANSFAATIPLPLKPPETPKPLNGKNKNLP</sequence>
<comment type="caution">
    <text evidence="1">The sequence shown here is derived from an EMBL/GenBank/DDBJ whole genome shotgun (WGS) entry which is preliminary data.</text>
</comment>
<name>A0A0J7IXB9_9FLAO</name>
<dbReference type="PATRIC" id="fig|1304281.5.peg.2542"/>
<accession>A0A0J7IXB9</accession>
<evidence type="ECO:0000313" key="1">
    <source>
        <dbReference type="EMBL" id="KMQ70481.1"/>
    </source>
</evidence>
<dbReference type="Proteomes" id="UP000035900">
    <property type="component" value="Unassembled WGS sequence"/>
</dbReference>
<protein>
    <submittedName>
        <fullName evidence="1">Uncharacterized protein</fullName>
    </submittedName>
</protein>
<keyword evidence="2" id="KW-1185">Reference proteome</keyword>
<dbReference type="AlphaFoldDB" id="A0A0J7IXB9"/>
<gene>
    <name evidence="1" type="ORF">ACM44_11840</name>
</gene>
<reference evidence="1 2" key="1">
    <citation type="journal article" date="2004" name="Int. J. Syst. Evol. Microbiol.">
        <title>Kaistella koreensis gen. nov., sp. nov., a novel member of the Chryseobacterium-Bergeyella-Riemerella branch.</title>
        <authorList>
            <person name="Kim M.K."/>
            <person name="Im W.T."/>
            <person name="Shin Y.K."/>
            <person name="Lim J.H."/>
            <person name="Kim S.H."/>
            <person name="Lee B.C."/>
            <person name="Park M.Y."/>
            <person name="Lee K.Y."/>
            <person name="Lee S.T."/>
        </authorList>
    </citation>
    <scope>NUCLEOTIDE SEQUENCE [LARGE SCALE GENOMIC DNA]</scope>
    <source>
        <strain evidence="1 2">CCUG 49689</strain>
    </source>
</reference>
<organism evidence="1 2">
    <name type="scientific">Chryseobacterium koreense CCUG 49689</name>
    <dbReference type="NCBI Taxonomy" id="1304281"/>
    <lineage>
        <taxon>Bacteria</taxon>
        <taxon>Pseudomonadati</taxon>
        <taxon>Bacteroidota</taxon>
        <taxon>Flavobacteriia</taxon>
        <taxon>Flavobacteriales</taxon>
        <taxon>Weeksellaceae</taxon>
        <taxon>Chryseobacterium group</taxon>
        <taxon>Chryseobacterium</taxon>
    </lineage>
</organism>
<dbReference type="EMBL" id="LFNG01000017">
    <property type="protein sequence ID" value="KMQ70481.1"/>
    <property type="molecule type" value="Genomic_DNA"/>
</dbReference>
<evidence type="ECO:0000313" key="2">
    <source>
        <dbReference type="Proteomes" id="UP000035900"/>
    </source>
</evidence>